<feature type="region of interest" description="Disordered" evidence="1">
    <location>
        <begin position="371"/>
        <end position="445"/>
    </location>
</feature>
<dbReference type="Proteomes" id="UP000029452">
    <property type="component" value="Unassembled WGS sequence"/>
</dbReference>
<organism evidence="2 3">
    <name type="scientific">Leptospirillum ferriphilum</name>
    <dbReference type="NCBI Taxonomy" id="178606"/>
    <lineage>
        <taxon>Bacteria</taxon>
        <taxon>Pseudomonadati</taxon>
        <taxon>Nitrospirota</taxon>
        <taxon>Nitrospiria</taxon>
        <taxon>Nitrospirales</taxon>
        <taxon>Nitrospiraceae</taxon>
        <taxon>Leptospirillum</taxon>
    </lineage>
</organism>
<comment type="caution">
    <text evidence="2">The sequence shown here is derived from an EMBL/GenBank/DDBJ whole genome shotgun (WGS) entry which is preliminary data.</text>
</comment>
<dbReference type="PATRIC" id="fig|178606.4.peg.2034"/>
<name>A0A094YIT2_9BACT</name>
<evidence type="ECO:0000256" key="1">
    <source>
        <dbReference type="SAM" id="MobiDB-lite"/>
    </source>
</evidence>
<sequence length="445" mass="49655">MGTAKMDGEEGKQFLNAPEKSAQKVFERGAREKHLVKRGKDFIQPFHFNACGNIPDLHEKTLAFRSRNQCQVCAGMEECSVFPEKSPFLVLDRIPGFFEAVDHAVKIVFGGVPERGEGGAGQKFTEKIPRHICKDRIPFQNLQAHRVDQKKSIGRMEEETPVSVFRHFSGLRLGSALERCGQRCDREDPGQKRIRKAGEKIGAPCTEKGDRVLERNGERMKRKGGNPLFLGPSEEKGVLFRKRSLPGAGSPVFHRPCQPRVESGQGCLVSEKDPGRPAALVRFPARALENGKIWQVLFQGVQKRREDFLGESCPFLGIRPLWWVRVLNPHATPFFSGKETLSSRAFSLDPVGRRLPCVPLYAERKKGFSWMNKRSGGSGQKCSRRRKREGAGTGKKGPAMRERVGRQAFFPPLLSSASNLSREPRTSNIPPVTRKGTADPVTGSF</sequence>
<protein>
    <submittedName>
        <fullName evidence="2">Uncharacterized protein</fullName>
    </submittedName>
</protein>
<proteinExistence type="predicted"/>
<dbReference type="EMBL" id="JPGK01000008">
    <property type="protein sequence ID" value="KGA93086.1"/>
    <property type="molecule type" value="Genomic_DNA"/>
</dbReference>
<accession>A0A094YIT2</accession>
<dbReference type="AlphaFoldDB" id="A0A094YIT2"/>
<feature type="compositionally biased region" description="Polar residues" evidence="1">
    <location>
        <begin position="415"/>
        <end position="430"/>
    </location>
</feature>
<evidence type="ECO:0000313" key="3">
    <source>
        <dbReference type="Proteomes" id="UP000029452"/>
    </source>
</evidence>
<gene>
    <name evidence="2" type="ORF">LptCag_1781</name>
</gene>
<reference evidence="2 3" key="1">
    <citation type="submission" date="2014-06" db="EMBL/GenBank/DDBJ databases">
        <title>Draft genome sequence of iron oxidizing acidophile Leptospirillum ferriphilum DSM14647.</title>
        <authorList>
            <person name="Cardenas J.P."/>
            <person name="Lazcano M."/>
            <person name="Ossandon F.J."/>
            <person name="Corbett M."/>
            <person name="Holmes D.S."/>
            <person name="Watkin E."/>
        </authorList>
    </citation>
    <scope>NUCLEOTIDE SEQUENCE [LARGE SCALE GENOMIC DNA]</scope>
    <source>
        <strain evidence="2 3">DSM 14647</strain>
    </source>
</reference>
<evidence type="ECO:0000313" key="2">
    <source>
        <dbReference type="EMBL" id="KGA93086.1"/>
    </source>
</evidence>